<dbReference type="SUPFAM" id="SSF46785">
    <property type="entry name" value="Winged helix' DNA-binding domain"/>
    <property type="match status" value="1"/>
</dbReference>
<sequence length="145" mass="15892">MGDVFGLESGDEYLCSAEAIEDTVVAIYPRHIFESVSPADAVLSGQLVTALGHSLSRAREHMLLLGCKTAIEKIAAFLLSLADRLKNTVLTRPMTRLDIADHLGLTIETVSRSFTHLEREGLIETGTGRRSISLRDMRGLRQLDA</sequence>
<dbReference type="EMBL" id="VDFU01000025">
    <property type="protein sequence ID" value="TNC47467.1"/>
    <property type="molecule type" value="Genomic_DNA"/>
</dbReference>
<dbReference type="AlphaFoldDB" id="A0A5C4MPE9"/>
<dbReference type="InterPro" id="IPR018490">
    <property type="entry name" value="cNMP-bd_dom_sf"/>
</dbReference>
<dbReference type="Proteomes" id="UP000305887">
    <property type="component" value="Unassembled WGS sequence"/>
</dbReference>
<dbReference type="SMART" id="SM00419">
    <property type="entry name" value="HTH_CRP"/>
    <property type="match status" value="1"/>
</dbReference>
<dbReference type="SUPFAM" id="SSF51206">
    <property type="entry name" value="cAMP-binding domain-like"/>
    <property type="match status" value="1"/>
</dbReference>
<name>A0A5C4MPE9_9RHOB</name>
<dbReference type="InterPro" id="IPR012318">
    <property type="entry name" value="HTH_CRP"/>
</dbReference>
<proteinExistence type="predicted"/>
<evidence type="ECO:0000256" key="3">
    <source>
        <dbReference type="ARBA" id="ARBA00023163"/>
    </source>
</evidence>
<gene>
    <name evidence="5" type="ORF">FHG66_16425</name>
</gene>
<dbReference type="PRINTS" id="PR00034">
    <property type="entry name" value="HTHCRP"/>
</dbReference>
<dbReference type="GO" id="GO:0003677">
    <property type="term" value="F:DNA binding"/>
    <property type="evidence" value="ECO:0007669"/>
    <property type="project" value="UniProtKB-KW"/>
</dbReference>
<dbReference type="OrthoDB" id="667966at2"/>
<reference evidence="5 6" key="1">
    <citation type="submission" date="2019-06" db="EMBL/GenBank/DDBJ databases">
        <title>YIM 131921 draft genome.</title>
        <authorList>
            <person name="Jiang L."/>
        </authorList>
    </citation>
    <scope>NUCLEOTIDE SEQUENCE [LARGE SCALE GENOMIC DNA]</scope>
    <source>
        <strain evidence="5 6">YIM 131921</strain>
    </source>
</reference>
<dbReference type="PROSITE" id="PS51063">
    <property type="entry name" value="HTH_CRP_2"/>
    <property type="match status" value="1"/>
</dbReference>
<comment type="caution">
    <text evidence="5">The sequence shown here is derived from an EMBL/GenBank/DDBJ whole genome shotgun (WGS) entry which is preliminary data.</text>
</comment>
<evidence type="ECO:0000256" key="2">
    <source>
        <dbReference type="ARBA" id="ARBA00023125"/>
    </source>
</evidence>
<evidence type="ECO:0000313" key="6">
    <source>
        <dbReference type="Proteomes" id="UP000305887"/>
    </source>
</evidence>
<accession>A0A5C4MPE9</accession>
<keyword evidence="2" id="KW-0238">DNA-binding</keyword>
<dbReference type="Gene3D" id="1.10.10.10">
    <property type="entry name" value="Winged helix-like DNA-binding domain superfamily/Winged helix DNA-binding domain"/>
    <property type="match status" value="1"/>
</dbReference>
<dbReference type="CDD" id="cd00092">
    <property type="entry name" value="HTH_CRP"/>
    <property type="match status" value="1"/>
</dbReference>
<keyword evidence="1" id="KW-0805">Transcription regulation</keyword>
<evidence type="ECO:0000259" key="4">
    <source>
        <dbReference type="PROSITE" id="PS51063"/>
    </source>
</evidence>
<dbReference type="GO" id="GO:0006355">
    <property type="term" value="P:regulation of DNA-templated transcription"/>
    <property type="evidence" value="ECO:0007669"/>
    <property type="project" value="InterPro"/>
</dbReference>
<dbReference type="Pfam" id="PF13545">
    <property type="entry name" value="HTH_Crp_2"/>
    <property type="match status" value="1"/>
</dbReference>
<dbReference type="InterPro" id="IPR036388">
    <property type="entry name" value="WH-like_DNA-bd_sf"/>
</dbReference>
<dbReference type="InterPro" id="IPR014710">
    <property type="entry name" value="RmlC-like_jellyroll"/>
</dbReference>
<keyword evidence="3" id="KW-0804">Transcription</keyword>
<dbReference type="InterPro" id="IPR036390">
    <property type="entry name" value="WH_DNA-bd_sf"/>
</dbReference>
<protein>
    <recommendedName>
        <fullName evidence="4">HTH crp-type domain-containing protein</fullName>
    </recommendedName>
</protein>
<dbReference type="Gene3D" id="2.60.120.10">
    <property type="entry name" value="Jelly Rolls"/>
    <property type="match status" value="1"/>
</dbReference>
<feature type="domain" description="HTH crp-type" evidence="4">
    <location>
        <begin position="68"/>
        <end position="138"/>
    </location>
</feature>
<evidence type="ECO:0000313" key="5">
    <source>
        <dbReference type="EMBL" id="TNC47467.1"/>
    </source>
</evidence>
<keyword evidence="6" id="KW-1185">Reference proteome</keyword>
<evidence type="ECO:0000256" key="1">
    <source>
        <dbReference type="ARBA" id="ARBA00023015"/>
    </source>
</evidence>
<organism evidence="5 6">
    <name type="scientific">Rubellimicrobium rubrum</name>
    <dbReference type="NCBI Taxonomy" id="2585369"/>
    <lineage>
        <taxon>Bacteria</taxon>
        <taxon>Pseudomonadati</taxon>
        <taxon>Pseudomonadota</taxon>
        <taxon>Alphaproteobacteria</taxon>
        <taxon>Rhodobacterales</taxon>
        <taxon>Roseobacteraceae</taxon>
        <taxon>Rubellimicrobium</taxon>
    </lineage>
</organism>